<sequence>MKRYIVFLLCLCAGRSGQAQIPQSEITPRQVEVSFNKTTHLIFPAPVQYVDLGSTDIIADKAAGAANVVRLKAAVRDFQAETNLTVITADGCFYAFDVRYADDPGQLSIRIMNDLQAQIPEGKAPTVPVRLDALDGDDAARIDSATEQIYNNDKPQIKHIGYKRYGLQTLLTGIYIDSEGWLYFGIEMRNDSRIPFDIDHIRMYVRDKRLPRRTAVQDIEIIPVRRLHPLSEIDTGKTGRTVWAIPKMTIPDGKALHIDIYERGGGRHQSLRVENRDILAAKPIPESR</sequence>
<dbReference type="InterPro" id="IPR022298">
    <property type="entry name" value="Conjug_transposon_TraN"/>
</dbReference>
<dbReference type="EMBL" id="JRGF01000021">
    <property type="protein sequence ID" value="KHE40624.1"/>
    <property type="molecule type" value="Genomic_DNA"/>
</dbReference>
<keyword evidence="1" id="KW-0732">Signal</keyword>
<comment type="caution">
    <text evidence="2">The sequence shown here is derived from an EMBL/GenBank/DDBJ whole genome shotgun (WGS) entry which is preliminary data.</text>
</comment>
<accession>A0ABR4YIH4</accession>
<feature type="signal peptide" evidence="1">
    <location>
        <begin position="1"/>
        <end position="19"/>
    </location>
</feature>
<dbReference type="RefSeq" id="WP_035474356.1">
    <property type="nucleotide sequence ID" value="NZ_JRGF01000021.1"/>
</dbReference>
<dbReference type="Proteomes" id="UP000030889">
    <property type="component" value="Unassembled WGS sequence"/>
</dbReference>
<name>A0ABR4YIH4_9BACT</name>
<dbReference type="Pfam" id="PF13595">
    <property type="entry name" value="DUF4138"/>
    <property type="match status" value="1"/>
</dbReference>
<evidence type="ECO:0000313" key="2">
    <source>
        <dbReference type="EMBL" id="KHE40624.1"/>
    </source>
</evidence>
<protein>
    <recommendedName>
        <fullName evidence="4">Conjugative transposon protein TraN</fullName>
    </recommendedName>
</protein>
<dbReference type="NCBIfam" id="TIGR03780">
    <property type="entry name" value="Bac_Flav_CT_N"/>
    <property type="match status" value="1"/>
</dbReference>
<gene>
    <name evidence="2" type="ORF">LG35_09825</name>
</gene>
<organism evidence="2 3">
    <name type="scientific">Alistipes inops</name>
    <dbReference type="NCBI Taxonomy" id="1501391"/>
    <lineage>
        <taxon>Bacteria</taxon>
        <taxon>Pseudomonadati</taxon>
        <taxon>Bacteroidota</taxon>
        <taxon>Bacteroidia</taxon>
        <taxon>Bacteroidales</taxon>
        <taxon>Rikenellaceae</taxon>
        <taxon>Alistipes</taxon>
    </lineage>
</organism>
<evidence type="ECO:0008006" key="4">
    <source>
        <dbReference type="Google" id="ProtNLM"/>
    </source>
</evidence>
<proteinExistence type="predicted"/>
<evidence type="ECO:0000256" key="1">
    <source>
        <dbReference type="SAM" id="SignalP"/>
    </source>
</evidence>
<reference evidence="2 3" key="1">
    <citation type="submission" date="2014-09" db="EMBL/GenBank/DDBJ databases">
        <title>Alistipes sp. 627, sp. nov., a novel member of the family Rikenellaceae isolated from human faeces.</title>
        <authorList>
            <person name="Shkoporov A.N."/>
            <person name="Chaplin A.V."/>
            <person name="Motuzova O.V."/>
            <person name="Kafarskaia L.I."/>
            <person name="Khokhlova E.V."/>
            <person name="Efimov B.A."/>
        </authorList>
    </citation>
    <scope>NUCLEOTIDE SEQUENCE [LARGE SCALE GENOMIC DNA]</scope>
    <source>
        <strain evidence="2 3">627</strain>
    </source>
</reference>
<evidence type="ECO:0000313" key="3">
    <source>
        <dbReference type="Proteomes" id="UP000030889"/>
    </source>
</evidence>
<keyword evidence="3" id="KW-1185">Reference proteome</keyword>
<feature type="chain" id="PRO_5046189936" description="Conjugative transposon protein TraN" evidence="1">
    <location>
        <begin position="20"/>
        <end position="288"/>
    </location>
</feature>